<accession>A0A2T1C6Z9</accession>
<comment type="caution">
    <text evidence="1">The sequence shown here is derived from an EMBL/GenBank/DDBJ whole genome shotgun (WGS) entry which is preliminary data.</text>
</comment>
<dbReference type="Proteomes" id="UP000238762">
    <property type="component" value="Unassembled WGS sequence"/>
</dbReference>
<organism evidence="1 2">
    <name type="scientific">Merismopedia glauca CCAP 1448/3</name>
    <dbReference type="NCBI Taxonomy" id="1296344"/>
    <lineage>
        <taxon>Bacteria</taxon>
        <taxon>Bacillati</taxon>
        <taxon>Cyanobacteriota</taxon>
        <taxon>Cyanophyceae</taxon>
        <taxon>Synechococcales</taxon>
        <taxon>Merismopediaceae</taxon>
        <taxon>Merismopedia</taxon>
    </lineage>
</organism>
<reference evidence="1 2" key="1">
    <citation type="submission" date="2018-02" db="EMBL/GenBank/DDBJ databases">
        <authorList>
            <person name="Cohen D.B."/>
            <person name="Kent A.D."/>
        </authorList>
    </citation>
    <scope>NUCLEOTIDE SEQUENCE [LARGE SCALE GENOMIC DNA]</scope>
    <source>
        <strain evidence="1 2">CCAP 1448/3</strain>
    </source>
</reference>
<dbReference type="RefSeq" id="WP_106287711.1">
    <property type="nucleotide sequence ID" value="NZ_CAWNTC010000220.1"/>
</dbReference>
<reference evidence="1 2" key="2">
    <citation type="submission" date="2018-03" db="EMBL/GenBank/DDBJ databases">
        <title>The ancient ancestry and fast evolution of plastids.</title>
        <authorList>
            <person name="Moore K.R."/>
            <person name="Magnabosco C."/>
            <person name="Momper L."/>
            <person name="Gold D.A."/>
            <person name="Bosak T."/>
            <person name="Fournier G.P."/>
        </authorList>
    </citation>
    <scope>NUCLEOTIDE SEQUENCE [LARGE SCALE GENOMIC DNA]</scope>
    <source>
        <strain evidence="1 2">CCAP 1448/3</strain>
    </source>
</reference>
<evidence type="ECO:0000313" key="2">
    <source>
        <dbReference type="Proteomes" id="UP000238762"/>
    </source>
</evidence>
<dbReference type="AlphaFoldDB" id="A0A2T1C6Z9"/>
<keyword evidence="2" id="KW-1185">Reference proteome</keyword>
<evidence type="ECO:0000313" key="1">
    <source>
        <dbReference type="EMBL" id="PSB04052.1"/>
    </source>
</evidence>
<dbReference type="EMBL" id="PVWJ01000019">
    <property type="protein sequence ID" value="PSB04052.1"/>
    <property type="molecule type" value="Genomic_DNA"/>
</dbReference>
<gene>
    <name evidence="1" type="ORF">C7B64_05840</name>
</gene>
<proteinExistence type="predicted"/>
<sequence>MFGKFQQTVLRIEVPADASSIANSLLHPQKLRQWLWLQQLSDGIPEKLHPGLNFQSQLGLVKINHYVEIAGDRSLRMLLSEGIDGYHEWYWGDGWVQSRLEGISLLPLSWGQTVNLLSLQQFLGTTTENNQNC</sequence>
<dbReference type="OrthoDB" id="485579at2"/>
<name>A0A2T1C6Z9_9CYAN</name>
<evidence type="ECO:0008006" key="3">
    <source>
        <dbReference type="Google" id="ProtNLM"/>
    </source>
</evidence>
<protein>
    <recommendedName>
        <fullName evidence="3">SRPBCC family protein</fullName>
    </recommendedName>
</protein>